<name>A0A1F4UCC2_UNCW3</name>
<keyword evidence="1" id="KW-0479">Metal-binding</keyword>
<protein>
    <recommendedName>
        <fullName evidence="7">Cobalamin-binding protein</fullName>
    </recommendedName>
</protein>
<dbReference type="EMBL" id="MEUM01000059">
    <property type="protein sequence ID" value="OGC42604.1"/>
    <property type="molecule type" value="Genomic_DNA"/>
</dbReference>
<dbReference type="SUPFAM" id="SSF52242">
    <property type="entry name" value="Cobalamin (vitamin B12)-binding domain"/>
    <property type="match status" value="1"/>
</dbReference>
<dbReference type="Gene3D" id="3.40.50.280">
    <property type="entry name" value="Cobalamin-binding domain"/>
    <property type="match status" value="1"/>
</dbReference>
<dbReference type="InterPro" id="IPR006158">
    <property type="entry name" value="Cobalamin-bd"/>
</dbReference>
<evidence type="ECO:0000259" key="4">
    <source>
        <dbReference type="PROSITE" id="PS51337"/>
    </source>
</evidence>
<comment type="caution">
    <text evidence="5">The sequence shown here is derived from an EMBL/GenBank/DDBJ whole genome shotgun (WGS) entry which is preliminary data.</text>
</comment>
<dbReference type="SUPFAM" id="SSF47644">
    <property type="entry name" value="Methionine synthase domain"/>
    <property type="match status" value="1"/>
</dbReference>
<gene>
    <name evidence="5" type="ORF">A2Y85_01295</name>
</gene>
<evidence type="ECO:0000259" key="3">
    <source>
        <dbReference type="PROSITE" id="PS51332"/>
    </source>
</evidence>
<dbReference type="GO" id="GO:0005829">
    <property type="term" value="C:cytosol"/>
    <property type="evidence" value="ECO:0007669"/>
    <property type="project" value="TreeGrafter"/>
</dbReference>
<dbReference type="PROSITE" id="PS51332">
    <property type="entry name" value="B12_BINDING"/>
    <property type="match status" value="1"/>
</dbReference>
<dbReference type="GO" id="GO:0046653">
    <property type="term" value="P:tetrahydrofolate metabolic process"/>
    <property type="evidence" value="ECO:0007669"/>
    <property type="project" value="TreeGrafter"/>
</dbReference>
<dbReference type="SMART" id="SM01018">
    <property type="entry name" value="B12-binding_2"/>
    <property type="match status" value="1"/>
</dbReference>
<feature type="domain" description="B12-binding" evidence="3">
    <location>
        <begin position="69"/>
        <end position="188"/>
    </location>
</feature>
<dbReference type="Pfam" id="PF02310">
    <property type="entry name" value="B12-binding"/>
    <property type="match status" value="1"/>
</dbReference>
<dbReference type="InterPro" id="IPR050554">
    <property type="entry name" value="Met_Synthase/Corrinoid"/>
</dbReference>
<dbReference type="PANTHER" id="PTHR45833">
    <property type="entry name" value="METHIONINE SYNTHASE"/>
    <property type="match status" value="1"/>
</dbReference>
<evidence type="ECO:0000256" key="1">
    <source>
        <dbReference type="ARBA" id="ARBA00022723"/>
    </source>
</evidence>
<reference evidence="5 6" key="1">
    <citation type="journal article" date="2016" name="Nat. Commun.">
        <title>Thousands of microbial genomes shed light on interconnected biogeochemical processes in an aquifer system.</title>
        <authorList>
            <person name="Anantharaman K."/>
            <person name="Brown C.T."/>
            <person name="Hug L.A."/>
            <person name="Sharon I."/>
            <person name="Castelle C.J."/>
            <person name="Probst A.J."/>
            <person name="Thomas B.C."/>
            <person name="Singh A."/>
            <person name="Wilkins M.J."/>
            <person name="Karaoz U."/>
            <person name="Brodie E.L."/>
            <person name="Williams K.H."/>
            <person name="Hubbard S.S."/>
            <person name="Banfield J.F."/>
        </authorList>
    </citation>
    <scope>NUCLEOTIDE SEQUENCE [LARGE SCALE GENOMIC DNA]</scope>
</reference>
<dbReference type="Pfam" id="PF02607">
    <property type="entry name" value="B12-binding_2"/>
    <property type="match status" value="1"/>
</dbReference>
<dbReference type="PROSITE" id="PS51337">
    <property type="entry name" value="B12_BINDING_NTER"/>
    <property type="match status" value="1"/>
</dbReference>
<dbReference type="PANTHER" id="PTHR45833:SF1">
    <property type="entry name" value="METHIONINE SYNTHASE"/>
    <property type="match status" value="1"/>
</dbReference>
<accession>A0A1F4UCC2</accession>
<dbReference type="GO" id="GO:0008705">
    <property type="term" value="F:methionine synthase activity"/>
    <property type="evidence" value="ECO:0007669"/>
    <property type="project" value="TreeGrafter"/>
</dbReference>
<keyword evidence="2" id="KW-0170">Cobalt</keyword>
<proteinExistence type="predicted"/>
<dbReference type="GO" id="GO:0046872">
    <property type="term" value="F:metal ion binding"/>
    <property type="evidence" value="ECO:0007669"/>
    <property type="project" value="UniProtKB-KW"/>
</dbReference>
<feature type="non-terminal residue" evidence="5">
    <location>
        <position position="1"/>
    </location>
</feature>
<dbReference type="GO" id="GO:0031419">
    <property type="term" value="F:cobalamin binding"/>
    <property type="evidence" value="ECO:0007669"/>
    <property type="project" value="InterPro"/>
</dbReference>
<dbReference type="InterPro" id="IPR036724">
    <property type="entry name" value="Cobalamin-bd_sf"/>
</dbReference>
<evidence type="ECO:0008006" key="7">
    <source>
        <dbReference type="Google" id="ProtNLM"/>
    </source>
</evidence>
<evidence type="ECO:0000313" key="5">
    <source>
        <dbReference type="EMBL" id="OGC42604.1"/>
    </source>
</evidence>
<evidence type="ECO:0000256" key="2">
    <source>
        <dbReference type="ARBA" id="ARBA00023285"/>
    </source>
</evidence>
<dbReference type="InterPro" id="IPR036594">
    <property type="entry name" value="Meth_synthase_dom"/>
</dbReference>
<evidence type="ECO:0000313" key="6">
    <source>
        <dbReference type="Proteomes" id="UP000177025"/>
    </source>
</evidence>
<dbReference type="GO" id="GO:0050667">
    <property type="term" value="P:homocysteine metabolic process"/>
    <property type="evidence" value="ECO:0007669"/>
    <property type="project" value="TreeGrafter"/>
</dbReference>
<dbReference type="Proteomes" id="UP000177025">
    <property type="component" value="Unassembled WGS sequence"/>
</dbReference>
<dbReference type="InterPro" id="IPR003759">
    <property type="entry name" value="Cbl-bd_cap"/>
</dbReference>
<sequence>KIGFLTDQLLDSGIAPQQIIDKHITMALHVVGNHYENGKMFIPDLLRSAEAAKASLAVIRQYLPRKQLKGKILLATVKGDIHDIGKNIAGMVFESAGYKVIDLGKDVPTKRIIESVKKYKPEVLGLSALLTTTMPEMANIITQLKKNRLSVKVIIGGPNVSTEYAKKIGAYGAALSVLDGLRILKSMS</sequence>
<dbReference type="Gene3D" id="1.10.1240.10">
    <property type="entry name" value="Methionine synthase domain"/>
    <property type="match status" value="1"/>
</dbReference>
<dbReference type="AlphaFoldDB" id="A0A1F4UCC2"/>
<feature type="domain" description="B12-binding N-terminal" evidence="4">
    <location>
        <begin position="1"/>
        <end position="71"/>
    </location>
</feature>
<organism evidence="5 6">
    <name type="scientific">candidate division WOR-3 bacterium RBG_13_43_14</name>
    <dbReference type="NCBI Taxonomy" id="1802590"/>
    <lineage>
        <taxon>Bacteria</taxon>
        <taxon>Bacteria division WOR-3</taxon>
    </lineage>
</organism>